<sequence length="222" mass="26477">MSLNEYTLPQTAAKVASAPCCHFVPSFKPKDDRMMTLSKEERIPDRMMDLSKEERIPDRMMDLSKEERIPDRMMDLSKEERIPDRMMDLSKEERIPDRMMDLSKEERIPDRMMTLPKEERIPDRMMDLSKEERIELVLLSGREEWSYRKIAEEFNLDTLIDETKEAVMAKVSARPKKSLRRTLTVLGVPKPTTHKMLVEEKFHRYNLQILHHLNEDDPDRRM</sequence>
<name>A0AA36FCR8_OCTVU</name>
<gene>
    <name evidence="1" type="ORF">OCTVUL_1B030782</name>
</gene>
<proteinExistence type="predicted"/>
<organism evidence="1 2">
    <name type="scientific">Octopus vulgaris</name>
    <name type="common">Common octopus</name>
    <dbReference type="NCBI Taxonomy" id="6645"/>
    <lineage>
        <taxon>Eukaryota</taxon>
        <taxon>Metazoa</taxon>
        <taxon>Spiralia</taxon>
        <taxon>Lophotrochozoa</taxon>
        <taxon>Mollusca</taxon>
        <taxon>Cephalopoda</taxon>
        <taxon>Coleoidea</taxon>
        <taxon>Octopodiformes</taxon>
        <taxon>Octopoda</taxon>
        <taxon>Incirrata</taxon>
        <taxon>Octopodidae</taxon>
        <taxon>Octopus</taxon>
    </lineage>
</organism>
<keyword evidence="2" id="KW-1185">Reference proteome</keyword>
<reference evidence="1" key="1">
    <citation type="submission" date="2023-08" db="EMBL/GenBank/DDBJ databases">
        <authorList>
            <person name="Alioto T."/>
            <person name="Alioto T."/>
            <person name="Gomez Garrido J."/>
        </authorList>
    </citation>
    <scope>NUCLEOTIDE SEQUENCE</scope>
</reference>
<dbReference type="Proteomes" id="UP001162480">
    <property type="component" value="Chromosome 14"/>
</dbReference>
<evidence type="ECO:0000313" key="2">
    <source>
        <dbReference type="Proteomes" id="UP001162480"/>
    </source>
</evidence>
<dbReference type="AlphaFoldDB" id="A0AA36FCR8"/>
<protein>
    <submittedName>
        <fullName evidence="1">Uncharacterized protein</fullName>
    </submittedName>
</protein>
<evidence type="ECO:0000313" key="1">
    <source>
        <dbReference type="EMBL" id="CAI9733355.1"/>
    </source>
</evidence>
<dbReference type="EMBL" id="OX597827">
    <property type="protein sequence ID" value="CAI9733355.1"/>
    <property type="molecule type" value="Genomic_DNA"/>
</dbReference>
<accession>A0AA36FCR8</accession>